<organism evidence="1 2">
    <name type="scientific">Phlebiopsis gigantea (strain 11061_1 CR5-6)</name>
    <name type="common">White-rot fungus</name>
    <name type="synonym">Peniophora gigantea</name>
    <dbReference type="NCBI Taxonomy" id="745531"/>
    <lineage>
        <taxon>Eukaryota</taxon>
        <taxon>Fungi</taxon>
        <taxon>Dikarya</taxon>
        <taxon>Basidiomycota</taxon>
        <taxon>Agaricomycotina</taxon>
        <taxon>Agaricomycetes</taxon>
        <taxon>Polyporales</taxon>
        <taxon>Phanerochaetaceae</taxon>
        <taxon>Phlebiopsis</taxon>
    </lineage>
</organism>
<accession>A0A0C3NBH9</accession>
<protein>
    <submittedName>
        <fullName evidence="1">Uncharacterized protein</fullName>
    </submittedName>
</protein>
<feature type="non-terminal residue" evidence="1">
    <location>
        <position position="1"/>
    </location>
</feature>
<dbReference type="HOGENOM" id="CLU_026214_1_0_1"/>
<dbReference type="AlphaFoldDB" id="A0A0C3NBH9"/>
<dbReference type="Proteomes" id="UP000053257">
    <property type="component" value="Unassembled WGS sequence"/>
</dbReference>
<proteinExistence type="predicted"/>
<name>A0A0C3NBH9_PHLG1</name>
<sequence>INSVVTGLISKSEIGGPMACMYLLDHKDHYTSHEFRNLYWRSFVDYIHRPDIYGNMCLYDWTRLSEKIHSPKLRTQMADLEGRSGNEWDGTPNTPAVNTVNHLDNGAPDTCPPNVADGKRTEWHMFQPSHPQYGTSRVRMLPPRSAYVPNFIGGPLPRKDKGNREDYCMTMLTLFKPWRTGLDLKTDCGTWEESFMKHEFTDRHNDIMKYFHLRYECNDSRDEFSKARK</sequence>
<evidence type="ECO:0000313" key="2">
    <source>
        <dbReference type="Proteomes" id="UP000053257"/>
    </source>
</evidence>
<feature type="non-terminal residue" evidence="1">
    <location>
        <position position="229"/>
    </location>
</feature>
<dbReference type="OrthoDB" id="3259294at2759"/>
<keyword evidence="2" id="KW-1185">Reference proteome</keyword>
<reference evidence="1 2" key="1">
    <citation type="journal article" date="2014" name="PLoS Genet.">
        <title>Analysis of the Phlebiopsis gigantea genome, transcriptome and secretome provides insight into its pioneer colonization strategies of wood.</title>
        <authorList>
            <person name="Hori C."/>
            <person name="Ishida T."/>
            <person name="Igarashi K."/>
            <person name="Samejima M."/>
            <person name="Suzuki H."/>
            <person name="Master E."/>
            <person name="Ferreira P."/>
            <person name="Ruiz-Duenas F.J."/>
            <person name="Held B."/>
            <person name="Canessa P."/>
            <person name="Larrondo L.F."/>
            <person name="Schmoll M."/>
            <person name="Druzhinina I.S."/>
            <person name="Kubicek C.P."/>
            <person name="Gaskell J.A."/>
            <person name="Kersten P."/>
            <person name="St John F."/>
            <person name="Glasner J."/>
            <person name="Sabat G."/>
            <person name="Splinter BonDurant S."/>
            <person name="Syed K."/>
            <person name="Yadav J."/>
            <person name="Mgbeahuruike A.C."/>
            <person name="Kovalchuk A."/>
            <person name="Asiegbu F.O."/>
            <person name="Lackner G."/>
            <person name="Hoffmeister D."/>
            <person name="Rencoret J."/>
            <person name="Gutierrez A."/>
            <person name="Sun H."/>
            <person name="Lindquist E."/>
            <person name="Barry K."/>
            <person name="Riley R."/>
            <person name="Grigoriev I.V."/>
            <person name="Henrissat B."/>
            <person name="Kues U."/>
            <person name="Berka R.M."/>
            <person name="Martinez A.T."/>
            <person name="Covert S.F."/>
            <person name="Blanchette R.A."/>
            <person name="Cullen D."/>
        </authorList>
    </citation>
    <scope>NUCLEOTIDE SEQUENCE [LARGE SCALE GENOMIC DNA]</scope>
    <source>
        <strain evidence="1 2">11061_1 CR5-6</strain>
    </source>
</reference>
<evidence type="ECO:0000313" key="1">
    <source>
        <dbReference type="EMBL" id="KIP01809.1"/>
    </source>
</evidence>
<dbReference type="EMBL" id="KN840734">
    <property type="protein sequence ID" value="KIP01809.1"/>
    <property type="molecule type" value="Genomic_DNA"/>
</dbReference>
<gene>
    <name evidence="1" type="ORF">PHLGIDRAFT_59691</name>
</gene>
<dbReference type="STRING" id="745531.A0A0C3NBH9"/>